<evidence type="ECO:0000313" key="2">
    <source>
        <dbReference type="EMBL" id="GKY89316.1"/>
    </source>
</evidence>
<name>A0ABQ5LY39_9RHOB</name>
<feature type="compositionally biased region" description="Basic and acidic residues" evidence="1">
    <location>
        <begin position="80"/>
        <end position="95"/>
    </location>
</feature>
<protein>
    <submittedName>
        <fullName evidence="2">Uncharacterized protein</fullName>
    </submittedName>
</protein>
<comment type="caution">
    <text evidence="2">The sequence shown here is derived from an EMBL/GenBank/DDBJ whole genome shotgun (WGS) entry which is preliminary data.</text>
</comment>
<accession>A0ABQ5LY39</accession>
<sequence>MRINGFVLLFVCWVFPLVAWADGQSSSSKGKSQPRVVLCYNPETGEEIEKSAETDGSCPDGYLSYIDTPPVEWVNGAPPPHDRQQDRAETGADAK</sequence>
<evidence type="ECO:0000256" key="1">
    <source>
        <dbReference type="SAM" id="MobiDB-lite"/>
    </source>
</evidence>
<evidence type="ECO:0000313" key="3">
    <source>
        <dbReference type="Proteomes" id="UP001144205"/>
    </source>
</evidence>
<reference evidence="2" key="1">
    <citation type="journal article" date="2023" name="Int. J. Syst. Evol. Microbiol.">
        <title>Sinisalibacter aestuarii sp. nov., isolated from estuarine sediment of the Arakawa River.</title>
        <authorList>
            <person name="Arafat S.T."/>
            <person name="Hirano S."/>
            <person name="Sato A."/>
            <person name="Takeuchi K."/>
            <person name="Yasuda T."/>
            <person name="Terahara T."/>
            <person name="Hamada M."/>
            <person name="Kobayashi T."/>
        </authorList>
    </citation>
    <scope>NUCLEOTIDE SEQUENCE</scope>
    <source>
        <strain evidence="2">B-399</strain>
    </source>
</reference>
<dbReference type="Proteomes" id="UP001144205">
    <property type="component" value="Unassembled WGS sequence"/>
</dbReference>
<dbReference type="EMBL" id="BROH01000011">
    <property type="protein sequence ID" value="GKY89316.1"/>
    <property type="molecule type" value="Genomic_DNA"/>
</dbReference>
<proteinExistence type="predicted"/>
<organism evidence="2 3">
    <name type="scientific">Sinisalibacter aestuarii</name>
    <dbReference type="NCBI Taxonomy" id="2949426"/>
    <lineage>
        <taxon>Bacteria</taxon>
        <taxon>Pseudomonadati</taxon>
        <taxon>Pseudomonadota</taxon>
        <taxon>Alphaproteobacteria</taxon>
        <taxon>Rhodobacterales</taxon>
        <taxon>Roseobacteraceae</taxon>
        <taxon>Sinisalibacter</taxon>
    </lineage>
</organism>
<feature type="region of interest" description="Disordered" evidence="1">
    <location>
        <begin position="69"/>
        <end position="95"/>
    </location>
</feature>
<gene>
    <name evidence="2" type="ORF">STA1M1_31850</name>
</gene>
<keyword evidence="3" id="KW-1185">Reference proteome</keyword>